<protein>
    <submittedName>
        <fullName evidence="2">Lysine-specific histone demethylase 1-like protein 3-like</fullName>
    </submittedName>
</protein>
<feature type="region of interest" description="Disordered" evidence="1">
    <location>
        <begin position="208"/>
        <end position="236"/>
    </location>
</feature>
<feature type="compositionally biased region" description="Polar residues" evidence="1">
    <location>
        <begin position="92"/>
        <end position="131"/>
    </location>
</feature>
<organism evidence="2 3">
    <name type="scientific">Hibiscus syriacus</name>
    <name type="common">Rose of Sharon</name>
    <dbReference type="NCBI Taxonomy" id="106335"/>
    <lineage>
        <taxon>Eukaryota</taxon>
        <taxon>Viridiplantae</taxon>
        <taxon>Streptophyta</taxon>
        <taxon>Embryophyta</taxon>
        <taxon>Tracheophyta</taxon>
        <taxon>Spermatophyta</taxon>
        <taxon>Magnoliopsida</taxon>
        <taxon>eudicotyledons</taxon>
        <taxon>Gunneridae</taxon>
        <taxon>Pentapetalae</taxon>
        <taxon>rosids</taxon>
        <taxon>malvids</taxon>
        <taxon>Malvales</taxon>
        <taxon>Malvaceae</taxon>
        <taxon>Malvoideae</taxon>
        <taxon>Hibiscus</taxon>
    </lineage>
</organism>
<evidence type="ECO:0000313" key="2">
    <source>
        <dbReference type="EMBL" id="KAE8700121.1"/>
    </source>
</evidence>
<accession>A0A6A3A732</accession>
<sequence length="236" mass="26643">MEDQLSPLSWGFCYNEEGIEDIKHTLLFTTLELENTLISAKEEITKRDMELLQIKDVLSKTMKERDEARRRCQTLMLEKFVLEQQLKRNEHQGQVQHETASLSGVSNSDDESSMSLVSTPGSDSLPESSPLPQKALKLATNRQLPEKGRLLQAVKDAGPLLQNLLLAGPLPQWQHPPPQLTSIEIPPVAIPSPKQQFVKQEALNDVNGCLSKKRSPENYEDLESSPNSKYHRDDLH</sequence>
<name>A0A6A3A732_HIBSY</name>
<reference evidence="2" key="1">
    <citation type="submission" date="2019-09" db="EMBL/GenBank/DDBJ databases">
        <title>Draft genome information of white flower Hibiscus syriacus.</title>
        <authorList>
            <person name="Kim Y.-M."/>
        </authorList>
    </citation>
    <scope>NUCLEOTIDE SEQUENCE [LARGE SCALE GENOMIC DNA]</scope>
    <source>
        <strain evidence="2">YM2019G1</strain>
    </source>
</reference>
<dbReference type="AlphaFoldDB" id="A0A6A3A732"/>
<dbReference type="Pfam" id="PF07795">
    <property type="entry name" value="DUF1635"/>
    <property type="match status" value="1"/>
</dbReference>
<dbReference type="GO" id="GO:0008168">
    <property type="term" value="F:methyltransferase activity"/>
    <property type="evidence" value="ECO:0007669"/>
    <property type="project" value="UniProtKB-KW"/>
</dbReference>
<dbReference type="GO" id="GO:0032259">
    <property type="term" value="P:methylation"/>
    <property type="evidence" value="ECO:0007669"/>
    <property type="project" value="UniProtKB-KW"/>
</dbReference>
<feature type="region of interest" description="Disordered" evidence="1">
    <location>
        <begin position="90"/>
        <end position="131"/>
    </location>
</feature>
<evidence type="ECO:0000256" key="1">
    <source>
        <dbReference type="SAM" id="MobiDB-lite"/>
    </source>
</evidence>
<dbReference type="OrthoDB" id="1926156at2759"/>
<gene>
    <name evidence="2" type="ORF">F3Y22_tig00110561pilonHSYRG00032</name>
</gene>
<comment type="caution">
    <text evidence="2">The sequence shown here is derived from an EMBL/GenBank/DDBJ whole genome shotgun (WGS) entry which is preliminary data.</text>
</comment>
<dbReference type="PANTHER" id="PTHR33431">
    <property type="entry name" value="ENABLED-LIKE PROTEIN (DUF1635)"/>
    <property type="match status" value="1"/>
</dbReference>
<dbReference type="EMBL" id="VEPZ02001031">
    <property type="protein sequence ID" value="KAE8700121.1"/>
    <property type="molecule type" value="Genomic_DNA"/>
</dbReference>
<keyword evidence="3" id="KW-1185">Reference proteome</keyword>
<proteinExistence type="predicted"/>
<dbReference type="InterPro" id="IPR012862">
    <property type="entry name" value="DUF1635"/>
</dbReference>
<evidence type="ECO:0000313" key="3">
    <source>
        <dbReference type="Proteomes" id="UP000436088"/>
    </source>
</evidence>
<dbReference type="PANTHER" id="PTHR33431:SF2">
    <property type="entry name" value="CAMP-DEPENDENT PROTEIN KINASE CATALYTIC SUBUNIT-LIKE"/>
    <property type="match status" value="1"/>
</dbReference>
<dbReference type="Proteomes" id="UP000436088">
    <property type="component" value="Unassembled WGS sequence"/>
</dbReference>